<dbReference type="PRINTS" id="PR01438">
    <property type="entry name" value="UNVRSLSTRESS"/>
</dbReference>
<gene>
    <name evidence="3" type="ORF">SAMN02799615_00073</name>
</gene>
<sequence length="268" mass="29411">MPEYLVDIDPERGDTALLRFAFGLARQHGAHLTGLQAVTLSPTAMLAMPDAMLVLEEQEQAARGRHDWWRQLCRGHGVEGSWEAHRGLHESVLSRRASLVDLVLGQLSRETARLASGLHPLGRVLSTDAAPMLLVPEHWAGTKGVHKVALAWNGSAEAARAIRAATPLLLRADDIVVLDGVSRIQANARRMPLAVDAWLQRHALRARWEILDEADDNGPSIQARAHECGADLLVMGAWGHSRMSEWLLGGVTRHMFQHGELPLLVVEA</sequence>
<evidence type="ECO:0000313" key="4">
    <source>
        <dbReference type="Proteomes" id="UP000199477"/>
    </source>
</evidence>
<protein>
    <submittedName>
        <fullName evidence="3">Universal stress protein family protein</fullName>
    </submittedName>
</protein>
<reference evidence="4" key="1">
    <citation type="submission" date="2016-10" db="EMBL/GenBank/DDBJ databases">
        <authorList>
            <person name="Varghese N."/>
            <person name="Submissions S."/>
        </authorList>
    </citation>
    <scope>NUCLEOTIDE SEQUENCE [LARGE SCALE GENOMIC DNA]</scope>
    <source>
        <strain evidence="4">UNC178MFTsu3.1</strain>
    </source>
</reference>
<dbReference type="RefSeq" id="WP_051548419.1">
    <property type="nucleotide sequence ID" value="NZ_FONH01000001.1"/>
</dbReference>
<evidence type="ECO:0000313" key="3">
    <source>
        <dbReference type="EMBL" id="SFE00634.1"/>
    </source>
</evidence>
<dbReference type="Pfam" id="PF00582">
    <property type="entry name" value="Usp"/>
    <property type="match status" value="1"/>
</dbReference>
<dbReference type="EMBL" id="FONH01000001">
    <property type="protein sequence ID" value="SFE00634.1"/>
    <property type="molecule type" value="Genomic_DNA"/>
</dbReference>
<organism evidence="3 4">
    <name type="scientific">Dyella marensis</name>
    <dbReference type="NCBI Taxonomy" id="500610"/>
    <lineage>
        <taxon>Bacteria</taxon>
        <taxon>Pseudomonadati</taxon>
        <taxon>Pseudomonadota</taxon>
        <taxon>Gammaproteobacteria</taxon>
        <taxon>Lysobacterales</taxon>
        <taxon>Rhodanobacteraceae</taxon>
        <taxon>Dyella</taxon>
    </lineage>
</organism>
<dbReference type="Gene3D" id="3.40.50.12370">
    <property type="match status" value="1"/>
</dbReference>
<name>A0A1I1WZN3_9GAMM</name>
<dbReference type="CDD" id="cd00293">
    <property type="entry name" value="USP-like"/>
    <property type="match status" value="1"/>
</dbReference>
<evidence type="ECO:0000256" key="1">
    <source>
        <dbReference type="ARBA" id="ARBA00008791"/>
    </source>
</evidence>
<feature type="domain" description="UspA" evidence="2">
    <location>
        <begin position="209"/>
        <end position="266"/>
    </location>
</feature>
<dbReference type="Proteomes" id="UP000199477">
    <property type="component" value="Unassembled WGS sequence"/>
</dbReference>
<dbReference type="AlphaFoldDB" id="A0A1I1WZN3"/>
<dbReference type="STRING" id="500610.SAMN02799615_00073"/>
<dbReference type="InterPro" id="IPR006015">
    <property type="entry name" value="Universal_stress_UspA"/>
</dbReference>
<keyword evidence="4" id="KW-1185">Reference proteome</keyword>
<comment type="similarity">
    <text evidence="1">Belongs to the universal stress protein A family.</text>
</comment>
<dbReference type="InterPro" id="IPR006016">
    <property type="entry name" value="UspA"/>
</dbReference>
<evidence type="ECO:0000259" key="2">
    <source>
        <dbReference type="Pfam" id="PF00582"/>
    </source>
</evidence>
<accession>A0A1I1WZN3</accession>
<dbReference type="SUPFAM" id="SSF52402">
    <property type="entry name" value="Adenine nucleotide alpha hydrolases-like"/>
    <property type="match status" value="2"/>
</dbReference>
<proteinExistence type="inferred from homology"/>